<feature type="region of interest" description="Disordered" evidence="1">
    <location>
        <begin position="264"/>
        <end position="306"/>
    </location>
</feature>
<dbReference type="PANTHER" id="PTHR31996">
    <property type="entry name" value="COILED-COIL DOMAIN-CONTAINING PROTEIN 115"/>
    <property type="match status" value="1"/>
</dbReference>
<name>A0ABQ7EHA3_BRACR</name>
<dbReference type="InterPro" id="IPR040357">
    <property type="entry name" value="Vma22/CCDC115"/>
</dbReference>
<dbReference type="PANTHER" id="PTHR31996:SF3">
    <property type="entry name" value="COILED-COIL DOMAIN-CONTAINING PROTEIN 115"/>
    <property type="match status" value="1"/>
</dbReference>
<organism evidence="2 3">
    <name type="scientific">Brassica cretica</name>
    <name type="common">Mustard</name>
    <dbReference type="NCBI Taxonomy" id="69181"/>
    <lineage>
        <taxon>Eukaryota</taxon>
        <taxon>Viridiplantae</taxon>
        <taxon>Streptophyta</taxon>
        <taxon>Embryophyta</taxon>
        <taxon>Tracheophyta</taxon>
        <taxon>Spermatophyta</taxon>
        <taxon>Magnoliopsida</taxon>
        <taxon>eudicotyledons</taxon>
        <taxon>Gunneridae</taxon>
        <taxon>Pentapetalae</taxon>
        <taxon>rosids</taxon>
        <taxon>malvids</taxon>
        <taxon>Brassicales</taxon>
        <taxon>Brassicaceae</taxon>
        <taxon>Brassiceae</taxon>
        <taxon>Brassica</taxon>
    </lineage>
</organism>
<accession>A0ABQ7EHA3</accession>
<dbReference type="Proteomes" id="UP000266723">
    <property type="component" value="Unassembled WGS sequence"/>
</dbReference>
<evidence type="ECO:0000313" key="2">
    <source>
        <dbReference type="EMBL" id="KAF3596369.1"/>
    </source>
</evidence>
<proteinExistence type="predicted"/>
<evidence type="ECO:0000313" key="3">
    <source>
        <dbReference type="Proteomes" id="UP000266723"/>
    </source>
</evidence>
<evidence type="ECO:0008006" key="4">
    <source>
        <dbReference type="Google" id="ProtNLM"/>
    </source>
</evidence>
<protein>
    <recommendedName>
        <fullName evidence="4">Coiled-coil domain-containing protein 115</fullName>
    </recommendedName>
</protein>
<dbReference type="EMBL" id="QGKV02000299">
    <property type="protein sequence ID" value="KAF3596369.1"/>
    <property type="molecule type" value="Genomic_DNA"/>
</dbReference>
<evidence type="ECO:0000256" key="1">
    <source>
        <dbReference type="SAM" id="MobiDB-lite"/>
    </source>
</evidence>
<comment type="caution">
    <text evidence="2">The sequence shown here is derived from an EMBL/GenBank/DDBJ whole genome shotgun (WGS) entry which is preliminary data.</text>
</comment>
<reference evidence="2 3" key="1">
    <citation type="journal article" date="2020" name="BMC Genomics">
        <title>Intraspecific diversification of the crop wild relative Brassica cretica Lam. using demographic model selection.</title>
        <authorList>
            <person name="Kioukis A."/>
            <person name="Michalopoulou V.A."/>
            <person name="Briers L."/>
            <person name="Pirintsos S."/>
            <person name="Studholme D.J."/>
            <person name="Pavlidis P."/>
            <person name="Sarris P.F."/>
        </authorList>
    </citation>
    <scope>NUCLEOTIDE SEQUENCE [LARGE SCALE GENOMIC DNA]</scope>
    <source>
        <strain evidence="3">cv. PFS-1207/04</strain>
    </source>
</reference>
<feature type="region of interest" description="Disordered" evidence="1">
    <location>
        <begin position="161"/>
        <end position="196"/>
    </location>
</feature>
<sequence>MGFYKIHRPSFNSNIYENTPVNSVELAGSIPCCTTYVLVQALICSLLAFAMAGDEGTEIYEEGEDSIDVNNEVELEKEGGGRDEKVLDFLDSLDEYLTLMDSLSSKLREGWFDLASARHSMGTLRINSTLLDLKFHPAASTLQVTEQDVGSVPRFALSKWASKGGSGKGKDFSIDADSEVGSPRSPQLRHRGGVSEEKPSAMVAECVSFIQGWFDLASARHSMGTLRINSTLLDLKFHPAASTLQVTEQDVGSVPRFALSKWASKGGSGKGKDFSIDADSEVGSPRSPQLRHRGGVSEEKPSAMGETVLAADEEIKRERAKSLSVFGGLVSPKLRGAQLSFETALETLVEIANTRSSMLTAFERITKK</sequence>
<gene>
    <name evidence="2" type="ORF">DY000_02023875</name>
</gene>
<keyword evidence="3" id="KW-1185">Reference proteome</keyword>